<dbReference type="PROSITE" id="PS51257">
    <property type="entry name" value="PROKAR_LIPOPROTEIN"/>
    <property type="match status" value="1"/>
</dbReference>
<dbReference type="OrthoDB" id="5360893at2759"/>
<gene>
    <name evidence="1" type="ORF">N7498_004508</name>
</gene>
<name>A0A9W9SZA8_9EURO</name>
<proteinExistence type="predicted"/>
<evidence type="ECO:0000313" key="1">
    <source>
        <dbReference type="EMBL" id="KAJ5203629.1"/>
    </source>
</evidence>
<dbReference type="RefSeq" id="XP_058308108.1">
    <property type="nucleotide sequence ID" value="XM_058451570.1"/>
</dbReference>
<protein>
    <submittedName>
        <fullName evidence="1">Uncharacterized protein</fullName>
    </submittedName>
</protein>
<dbReference type="EMBL" id="JAPQKR010000012">
    <property type="protein sequence ID" value="KAJ5203629.1"/>
    <property type="molecule type" value="Genomic_DNA"/>
</dbReference>
<dbReference type="Proteomes" id="UP001150904">
    <property type="component" value="Unassembled WGS sequence"/>
</dbReference>
<keyword evidence="2" id="KW-1185">Reference proteome</keyword>
<accession>A0A9W9SZA8</accession>
<reference evidence="1" key="1">
    <citation type="submission" date="2022-12" db="EMBL/GenBank/DDBJ databases">
        <authorList>
            <person name="Petersen C."/>
        </authorList>
    </citation>
    <scope>NUCLEOTIDE SEQUENCE</scope>
    <source>
        <strain evidence="1">IBT 15544</strain>
    </source>
</reference>
<organism evidence="1 2">
    <name type="scientific">Penicillium cinerascens</name>
    <dbReference type="NCBI Taxonomy" id="70096"/>
    <lineage>
        <taxon>Eukaryota</taxon>
        <taxon>Fungi</taxon>
        <taxon>Dikarya</taxon>
        <taxon>Ascomycota</taxon>
        <taxon>Pezizomycotina</taxon>
        <taxon>Eurotiomycetes</taxon>
        <taxon>Eurotiomycetidae</taxon>
        <taxon>Eurotiales</taxon>
        <taxon>Aspergillaceae</taxon>
        <taxon>Penicillium</taxon>
    </lineage>
</organism>
<dbReference type="GeneID" id="83178871"/>
<reference evidence="1" key="2">
    <citation type="journal article" date="2023" name="IMA Fungus">
        <title>Comparative genomic study of the Penicillium genus elucidates a diverse pangenome and 15 lateral gene transfer events.</title>
        <authorList>
            <person name="Petersen C."/>
            <person name="Sorensen T."/>
            <person name="Nielsen M.R."/>
            <person name="Sondergaard T.E."/>
            <person name="Sorensen J.L."/>
            <person name="Fitzpatrick D.A."/>
            <person name="Frisvad J.C."/>
            <person name="Nielsen K.L."/>
        </authorList>
    </citation>
    <scope>NUCLEOTIDE SEQUENCE</scope>
    <source>
        <strain evidence="1">IBT 15544</strain>
    </source>
</reference>
<evidence type="ECO:0000313" key="2">
    <source>
        <dbReference type="Proteomes" id="UP001150904"/>
    </source>
</evidence>
<sequence length="76" mass="8548">MRTFEVEGLYMKVHGILPSFPVAVMSACWPPSEANDFGMTTLSLGNWRGASTRTPTRCSRKAGYKWIDLFDECWAA</sequence>
<dbReference type="AlphaFoldDB" id="A0A9W9SZA8"/>
<comment type="caution">
    <text evidence="1">The sequence shown here is derived from an EMBL/GenBank/DDBJ whole genome shotgun (WGS) entry which is preliminary data.</text>
</comment>